<evidence type="ECO:0000313" key="2">
    <source>
        <dbReference type="EMBL" id="GGO82231.1"/>
    </source>
</evidence>
<name>A0A917ZG93_9ACTN</name>
<reference evidence="2" key="2">
    <citation type="submission" date="2020-09" db="EMBL/GenBank/DDBJ databases">
        <authorList>
            <person name="Sun Q."/>
            <person name="Zhou Y."/>
        </authorList>
    </citation>
    <scope>NUCLEOTIDE SEQUENCE</scope>
    <source>
        <strain evidence="2">CGMCC 4.7201</strain>
    </source>
</reference>
<dbReference type="Proteomes" id="UP000641932">
    <property type="component" value="Unassembled WGS sequence"/>
</dbReference>
<evidence type="ECO:0000313" key="3">
    <source>
        <dbReference type="Proteomes" id="UP000641932"/>
    </source>
</evidence>
<dbReference type="Gene3D" id="2.60.120.10">
    <property type="entry name" value="Jelly Rolls"/>
    <property type="match status" value="1"/>
</dbReference>
<protein>
    <recommendedName>
        <fullName evidence="1">Cupin type-2 domain-containing protein</fullName>
    </recommendedName>
</protein>
<dbReference type="EMBL" id="BMMS01000003">
    <property type="protein sequence ID" value="GGO82231.1"/>
    <property type="molecule type" value="Genomic_DNA"/>
</dbReference>
<dbReference type="InterPro" id="IPR014710">
    <property type="entry name" value="RmlC-like_jellyroll"/>
</dbReference>
<dbReference type="SUPFAM" id="SSF51182">
    <property type="entry name" value="RmlC-like cupins"/>
    <property type="match status" value="1"/>
</dbReference>
<dbReference type="InterPro" id="IPR011051">
    <property type="entry name" value="RmlC_Cupin_sf"/>
</dbReference>
<dbReference type="RefSeq" id="WP_189130131.1">
    <property type="nucleotide sequence ID" value="NZ_BMMS01000003.1"/>
</dbReference>
<feature type="domain" description="Cupin type-2" evidence="1">
    <location>
        <begin position="41"/>
        <end position="96"/>
    </location>
</feature>
<dbReference type="InterPro" id="IPR013096">
    <property type="entry name" value="Cupin_2"/>
</dbReference>
<evidence type="ECO:0000259" key="1">
    <source>
        <dbReference type="Pfam" id="PF07883"/>
    </source>
</evidence>
<dbReference type="Pfam" id="PF07883">
    <property type="entry name" value="Cupin_2"/>
    <property type="match status" value="1"/>
</dbReference>
<organism evidence="2 3">
    <name type="scientific">Wenjunlia tyrosinilytica</name>
    <dbReference type="NCBI Taxonomy" id="1544741"/>
    <lineage>
        <taxon>Bacteria</taxon>
        <taxon>Bacillati</taxon>
        <taxon>Actinomycetota</taxon>
        <taxon>Actinomycetes</taxon>
        <taxon>Kitasatosporales</taxon>
        <taxon>Streptomycetaceae</taxon>
        <taxon>Wenjunlia</taxon>
    </lineage>
</organism>
<keyword evidence="3" id="KW-1185">Reference proteome</keyword>
<sequence>MPSVDLKDLAAALPEAWSSRVLGVVGSACVKVLRMNELPVEEETHDAPEALLVLDGILELVVEGRPVPVRAGELFLVPARTPHTVGSGSHGTLVIVELLGTVYGTGEPVAMAAPSSPGARR</sequence>
<reference evidence="2" key="1">
    <citation type="journal article" date="2014" name="Int. J. Syst. Evol. Microbiol.">
        <title>Complete genome sequence of Corynebacterium casei LMG S-19264T (=DSM 44701T), isolated from a smear-ripened cheese.</title>
        <authorList>
            <consortium name="US DOE Joint Genome Institute (JGI-PGF)"/>
            <person name="Walter F."/>
            <person name="Albersmeier A."/>
            <person name="Kalinowski J."/>
            <person name="Ruckert C."/>
        </authorList>
    </citation>
    <scope>NUCLEOTIDE SEQUENCE</scope>
    <source>
        <strain evidence="2">CGMCC 4.7201</strain>
    </source>
</reference>
<comment type="caution">
    <text evidence="2">The sequence shown here is derived from an EMBL/GenBank/DDBJ whole genome shotgun (WGS) entry which is preliminary data.</text>
</comment>
<dbReference type="AlphaFoldDB" id="A0A917ZG93"/>
<gene>
    <name evidence="2" type="ORF">GCM10012280_08340</name>
</gene>
<proteinExistence type="predicted"/>
<accession>A0A917ZG93</accession>